<dbReference type="PANTHER" id="PTHR23149">
    <property type="entry name" value="G PATCH DOMAIN CONTAINING PROTEIN"/>
    <property type="match status" value="1"/>
</dbReference>
<sequence length="198" mass="22551">MEKYGWQAGKGLGKNLDGMKDFIRVSKKDDRAGIGRSSYSLLDFSHWDDLYKKAAQNIQVQDTQGKVQLTTGKSEEAPKKQSVYGGMFVKASQSMEATPKAKIDENDLFAICGNRELRMYRQEGKNKRVKKFDQDFKEGVLPEEPEIKGPENITEEEPNDNTKSHRSKKGKKRRISRADRPSKPKKQKTTPSQPDNLQ</sequence>
<dbReference type="InterPro" id="IPR050656">
    <property type="entry name" value="PINX1"/>
</dbReference>
<accession>A0A6B2LK40</accession>
<dbReference type="PANTHER" id="PTHR23149:SF9">
    <property type="entry name" value="G PATCH DOMAIN-CONTAINING PROTEIN 4"/>
    <property type="match status" value="1"/>
</dbReference>
<dbReference type="GO" id="GO:0005730">
    <property type="term" value="C:nucleolus"/>
    <property type="evidence" value="ECO:0007669"/>
    <property type="project" value="TreeGrafter"/>
</dbReference>
<dbReference type="SMART" id="SM00443">
    <property type="entry name" value="G_patch"/>
    <property type="match status" value="1"/>
</dbReference>
<feature type="compositionally biased region" description="Low complexity" evidence="1">
    <location>
        <begin position="189"/>
        <end position="198"/>
    </location>
</feature>
<feature type="region of interest" description="Disordered" evidence="1">
    <location>
        <begin position="120"/>
        <end position="198"/>
    </location>
</feature>
<dbReference type="InterPro" id="IPR000467">
    <property type="entry name" value="G_patch_dom"/>
</dbReference>
<feature type="domain" description="G-patch" evidence="2">
    <location>
        <begin position="1"/>
        <end position="39"/>
    </location>
</feature>
<evidence type="ECO:0000256" key="1">
    <source>
        <dbReference type="SAM" id="MobiDB-lite"/>
    </source>
</evidence>
<evidence type="ECO:0000259" key="2">
    <source>
        <dbReference type="PROSITE" id="PS50174"/>
    </source>
</evidence>
<organism evidence="3">
    <name type="scientific">Arcella intermedia</name>
    <dbReference type="NCBI Taxonomy" id="1963864"/>
    <lineage>
        <taxon>Eukaryota</taxon>
        <taxon>Amoebozoa</taxon>
        <taxon>Tubulinea</taxon>
        <taxon>Elardia</taxon>
        <taxon>Arcellinida</taxon>
        <taxon>Sphaerothecina</taxon>
        <taxon>Arcellidae</taxon>
        <taxon>Arcella</taxon>
    </lineage>
</organism>
<dbReference type="AlphaFoldDB" id="A0A6B2LK40"/>
<protein>
    <recommendedName>
        <fullName evidence="2">G-patch domain-containing protein</fullName>
    </recommendedName>
</protein>
<reference evidence="3" key="1">
    <citation type="journal article" date="2020" name="J. Eukaryot. Microbiol.">
        <title>De novo Sequencing, Assembly and Annotation of the Transcriptome for the Free-Living Testate Amoeba Arcella intermedia.</title>
        <authorList>
            <person name="Ribeiro G.M."/>
            <person name="Porfirio-Sousa A.L."/>
            <person name="Maurer-Alcala X.X."/>
            <person name="Katz L.A."/>
            <person name="Lahr D.J.G."/>
        </authorList>
    </citation>
    <scope>NUCLEOTIDE SEQUENCE</scope>
</reference>
<dbReference type="PROSITE" id="PS50174">
    <property type="entry name" value="G_PATCH"/>
    <property type="match status" value="1"/>
</dbReference>
<dbReference type="EMBL" id="GIBP01008099">
    <property type="protein sequence ID" value="NDV37068.1"/>
    <property type="molecule type" value="Transcribed_RNA"/>
</dbReference>
<proteinExistence type="predicted"/>
<dbReference type="Pfam" id="PF01585">
    <property type="entry name" value="G-patch"/>
    <property type="match status" value="1"/>
</dbReference>
<name>A0A6B2LK40_9EUKA</name>
<evidence type="ECO:0000313" key="3">
    <source>
        <dbReference type="EMBL" id="NDV37068.1"/>
    </source>
</evidence>
<feature type="compositionally biased region" description="Basic residues" evidence="1">
    <location>
        <begin position="164"/>
        <end position="175"/>
    </location>
</feature>
<dbReference type="GO" id="GO:0003676">
    <property type="term" value="F:nucleic acid binding"/>
    <property type="evidence" value="ECO:0007669"/>
    <property type="project" value="InterPro"/>
</dbReference>
<feature type="compositionally biased region" description="Basic and acidic residues" evidence="1">
    <location>
        <begin position="120"/>
        <end position="149"/>
    </location>
</feature>